<dbReference type="GO" id="GO:1990904">
    <property type="term" value="C:ribonucleoprotein complex"/>
    <property type="evidence" value="ECO:0007669"/>
    <property type="project" value="UniProtKB-KW"/>
</dbReference>
<feature type="chain" id="PRO_5026896739" evidence="2">
    <location>
        <begin position="18"/>
        <end position="276"/>
    </location>
</feature>
<sequence>MVVLWPLLALIASPAGAEVSHLPDMYISGSPESSQAVESMANELQDKSQAADGVYYPGLGVPLPPGYNVPTGTNVGPPPNTPPNFPLPIYPPYFGFGGGGPGIPTQLGVDGFGQGFGQGYGNALGPGPGPGPVPGAGPGIYPNAAQLQGGTQGFANGPPLQGGPQAGAGFPQGGAFPPNFPPSQGLQAFQPGPGFGLPPPGYGGPQGPGANSFGGQPFGAQFQPQPPSPYGPFPPQFDEPQPEPEPEPATPETDEAKKSADTVYGSNGGYVYKRTK</sequence>
<feature type="signal peptide" evidence="2">
    <location>
        <begin position="1"/>
        <end position="17"/>
    </location>
</feature>
<evidence type="ECO:0000256" key="2">
    <source>
        <dbReference type="SAM" id="SignalP"/>
    </source>
</evidence>
<dbReference type="RefSeq" id="XP_030378882.1">
    <property type="nucleotide sequence ID" value="XM_030523022.1"/>
</dbReference>
<name>A0A6J2TVG0_DROLE</name>
<feature type="region of interest" description="Disordered" evidence="1">
    <location>
        <begin position="151"/>
        <end position="276"/>
    </location>
</feature>
<keyword evidence="2" id="KW-0732">Signal</keyword>
<feature type="compositionally biased region" description="Pro residues" evidence="1">
    <location>
        <begin position="224"/>
        <end position="237"/>
    </location>
</feature>
<evidence type="ECO:0000313" key="4">
    <source>
        <dbReference type="RefSeq" id="XP_030378882.1"/>
    </source>
</evidence>
<accession>A0A6J2TVG0</accession>
<keyword evidence="3" id="KW-1185">Reference proteome</keyword>
<keyword evidence="4" id="KW-0687">Ribonucleoprotein</keyword>
<feature type="compositionally biased region" description="Low complexity" evidence="1">
    <location>
        <begin position="213"/>
        <end position="223"/>
    </location>
</feature>
<evidence type="ECO:0000313" key="3">
    <source>
        <dbReference type="Proteomes" id="UP000504634"/>
    </source>
</evidence>
<dbReference type="AlphaFoldDB" id="A0A6J2TVG0"/>
<dbReference type="GeneID" id="115627370"/>
<gene>
    <name evidence="4" type="primary">LOC115627370</name>
</gene>
<reference evidence="4" key="1">
    <citation type="submission" date="2025-08" db="UniProtKB">
        <authorList>
            <consortium name="RefSeq"/>
        </authorList>
    </citation>
    <scope>IDENTIFICATION</scope>
    <source>
        <strain evidence="4">11010-0011.00</strain>
        <tissue evidence="4">Whole body</tissue>
    </source>
</reference>
<organism evidence="3 4">
    <name type="scientific">Drosophila lebanonensis</name>
    <name type="common">Fruit fly</name>
    <name type="synonym">Scaptodrosophila lebanonensis</name>
    <dbReference type="NCBI Taxonomy" id="7225"/>
    <lineage>
        <taxon>Eukaryota</taxon>
        <taxon>Metazoa</taxon>
        <taxon>Ecdysozoa</taxon>
        <taxon>Arthropoda</taxon>
        <taxon>Hexapoda</taxon>
        <taxon>Insecta</taxon>
        <taxon>Pterygota</taxon>
        <taxon>Neoptera</taxon>
        <taxon>Endopterygota</taxon>
        <taxon>Diptera</taxon>
        <taxon>Brachycera</taxon>
        <taxon>Muscomorpha</taxon>
        <taxon>Ephydroidea</taxon>
        <taxon>Drosophilidae</taxon>
        <taxon>Scaptodrosophila</taxon>
    </lineage>
</organism>
<dbReference type="Proteomes" id="UP000504634">
    <property type="component" value="Unplaced"/>
</dbReference>
<protein>
    <submittedName>
        <fullName evidence="4">U1 small nuclear ribonucleoprotein C</fullName>
    </submittedName>
</protein>
<evidence type="ECO:0000256" key="1">
    <source>
        <dbReference type="SAM" id="MobiDB-lite"/>
    </source>
</evidence>
<proteinExistence type="predicted"/>